<feature type="region of interest" description="Disordered" evidence="2">
    <location>
        <begin position="43"/>
        <end position="66"/>
    </location>
</feature>
<evidence type="ECO:0000256" key="1">
    <source>
        <dbReference type="SAM" id="Coils"/>
    </source>
</evidence>
<keyword evidence="5" id="KW-1185">Reference proteome</keyword>
<sequence>GRTRSRGSSASPRPPFDLRGEDASGVAAAARSTFRPFRRLVHPSRVPFRPRTGTATPRPLRRGHPGEIGRAQPWAQAAAPSFTVHVPGELHRALLSSSYPSQVTVTRGNIRMDPNDGSQGGFPEGNMGPYQGGWNQYMFGYQGQPSWIPQGRPQVPQGMPQLPPNFSMMYPSTNGPQVCQPAENENASRQPDENDVHEPAVSAEPSPTGKRSSAAIRTKLGNFTPEEDVNLVKSCLEIQGDQITNTSQKKEKMWLRILEQYNLRRGASPVRSSMSLQSRWDTIKAEAAKFASYYADVLRENRSGMSDAHKVCDLLTRIPSIVLLPLLANGTFELTTQAAATFAAILKHQFSYLHCWELMKDEPRWQDAKSRANSKSAAGEGFGDDNINLGDGNCSPTRVAETRPMGRDQAKAAKKAANSSVGGGGGGGGSASSSEYASRMEDLSLQKISIMQTESDRKVERFQQLDRIDEKRYEEMRSHNAALLAIEQEKLQFKRQQYDKEQEDKEKQEDERILAIDLDDPTLTPAQRLYYKDLQDDILLKMSARRRKRHSPAN</sequence>
<name>A0A5J9V670_9POAL</name>
<dbReference type="AlphaFoldDB" id="A0A5J9V670"/>
<feature type="coiled-coil region" evidence="1">
    <location>
        <begin position="484"/>
        <end position="511"/>
    </location>
</feature>
<reference evidence="4 5" key="1">
    <citation type="journal article" date="2019" name="Sci. Rep.">
        <title>A high-quality genome of Eragrostis curvula grass provides insights into Poaceae evolution and supports new strategies to enhance forage quality.</title>
        <authorList>
            <person name="Carballo J."/>
            <person name="Santos B.A.C.M."/>
            <person name="Zappacosta D."/>
            <person name="Garbus I."/>
            <person name="Selva J.P."/>
            <person name="Gallo C.A."/>
            <person name="Diaz A."/>
            <person name="Albertini E."/>
            <person name="Caccamo M."/>
            <person name="Echenique V."/>
        </authorList>
    </citation>
    <scope>NUCLEOTIDE SEQUENCE [LARGE SCALE GENOMIC DNA]</scope>
    <source>
        <strain evidence="5">cv. Victoria</strain>
        <tissue evidence="4">Leaf</tissue>
    </source>
</reference>
<organism evidence="4 5">
    <name type="scientific">Eragrostis curvula</name>
    <name type="common">weeping love grass</name>
    <dbReference type="NCBI Taxonomy" id="38414"/>
    <lineage>
        <taxon>Eukaryota</taxon>
        <taxon>Viridiplantae</taxon>
        <taxon>Streptophyta</taxon>
        <taxon>Embryophyta</taxon>
        <taxon>Tracheophyta</taxon>
        <taxon>Spermatophyta</taxon>
        <taxon>Magnoliopsida</taxon>
        <taxon>Liliopsida</taxon>
        <taxon>Poales</taxon>
        <taxon>Poaceae</taxon>
        <taxon>PACMAD clade</taxon>
        <taxon>Chloridoideae</taxon>
        <taxon>Eragrostideae</taxon>
        <taxon>Eragrostidinae</taxon>
        <taxon>Eragrostis</taxon>
    </lineage>
</organism>
<feature type="region of interest" description="Disordered" evidence="2">
    <location>
        <begin position="1"/>
        <end position="27"/>
    </location>
</feature>
<keyword evidence="1" id="KW-0175">Coiled coil</keyword>
<dbReference type="Gramene" id="TVU30998">
    <property type="protein sequence ID" value="TVU30998"/>
    <property type="gene ID" value="EJB05_22660"/>
</dbReference>
<feature type="compositionally biased region" description="Polar residues" evidence="2">
    <location>
        <begin position="174"/>
        <end position="189"/>
    </location>
</feature>
<dbReference type="InterPro" id="IPR029466">
    <property type="entry name" value="NAM-associated_C"/>
</dbReference>
<feature type="compositionally biased region" description="Gly residues" evidence="2">
    <location>
        <begin position="421"/>
        <end position="430"/>
    </location>
</feature>
<evidence type="ECO:0000259" key="3">
    <source>
        <dbReference type="Pfam" id="PF14303"/>
    </source>
</evidence>
<feature type="compositionally biased region" description="Basic and acidic residues" evidence="2">
    <location>
        <begin position="400"/>
        <end position="411"/>
    </location>
</feature>
<proteinExistence type="predicted"/>
<dbReference type="Pfam" id="PF14303">
    <property type="entry name" value="NAM-associated"/>
    <property type="match status" value="1"/>
</dbReference>
<feature type="region of interest" description="Disordered" evidence="2">
    <location>
        <begin position="367"/>
        <end position="438"/>
    </location>
</feature>
<protein>
    <recommendedName>
        <fullName evidence="3">No apical meristem-associated C-terminal domain-containing protein</fullName>
    </recommendedName>
</protein>
<dbReference type="OrthoDB" id="849000at2759"/>
<dbReference type="PANTHER" id="PTHR45125:SF3">
    <property type="entry name" value="NO-APICAL-MERISTEM-ASSOCIATED CARBOXY-TERMINAL DOMAIN PROTEIN"/>
    <property type="match status" value="1"/>
</dbReference>
<feature type="region of interest" description="Disordered" evidence="2">
    <location>
        <begin position="174"/>
        <end position="213"/>
    </location>
</feature>
<dbReference type="EMBL" id="RWGY01000011">
    <property type="protein sequence ID" value="TVU30998.1"/>
    <property type="molecule type" value="Genomic_DNA"/>
</dbReference>
<evidence type="ECO:0000256" key="2">
    <source>
        <dbReference type="SAM" id="MobiDB-lite"/>
    </source>
</evidence>
<dbReference type="PANTHER" id="PTHR45125">
    <property type="entry name" value="F21J9.4-RELATED"/>
    <property type="match status" value="1"/>
</dbReference>
<comment type="caution">
    <text evidence="4">The sequence shown here is derived from an EMBL/GenBank/DDBJ whole genome shotgun (WGS) entry which is preliminary data.</text>
</comment>
<feature type="domain" description="No apical meristem-associated C-terminal" evidence="3">
    <location>
        <begin position="349"/>
        <end position="538"/>
    </location>
</feature>
<evidence type="ECO:0000313" key="5">
    <source>
        <dbReference type="Proteomes" id="UP000324897"/>
    </source>
</evidence>
<dbReference type="Proteomes" id="UP000324897">
    <property type="component" value="Chromosome 1"/>
</dbReference>
<evidence type="ECO:0000313" key="4">
    <source>
        <dbReference type="EMBL" id="TVU30998.1"/>
    </source>
</evidence>
<accession>A0A5J9V670</accession>
<feature type="compositionally biased region" description="Low complexity" evidence="2">
    <location>
        <begin position="1"/>
        <end position="11"/>
    </location>
</feature>
<gene>
    <name evidence="4" type="ORF">EJB05_22660</name>
</gene>
<feature type="non-terminal residue" evidence="4">
    <location>
        <position position="1"/>
    </location>
</feature>